<gene>
    <name evidence="2" type="ORF">ACFP57_00835</name>
</gene>
<reference evidence="3" key="1">
    <citation type="journal article" date="2019" name="Int. J. Syst. Evol. Microbiol.">
        <title>The Global Catalogue of Microorganisms (GCM) 10K type strain sequencing project: providing services to taxonomists for standard genome sequencing and annotation.</title>
        <authorList>
            <consortium name="The Broad Institute Genomics Platform"/>
            <consortium name="The Broad Institute Genome Sequencing Center for Infectious Disease"/>
            <person name="Wu L."/>
            <person name="Ma J."/>
        </authorList>
    </citation>
    <scope>NUCLEOTIDE SEQUENCE [LARGE SCALE GENOMIC DNA]</scope>
    <source>
        <strain evidence="3">CGMCC 1.15277</strain>
    </source>
</reference>
<evidence type="ECO:0000256" key="1">
    <source>
        <dbReference type="SAM" id="MobiDB-lite"/>
    </source>
</evidence>
<protein>
    <submittedName>
        <fullName evidence="2">Uncharacterized protein</fullName>
    </submittedName>
</protein>
<proteinExistence type="predicted"/>
<organism evidence="2 3">
    <name type="scientific">Luteococcus sanguinis</name>
    <dbReference type="NCBI Taxonomy" id="174038"/>
    <lineage>
        <taxon>Bacteria</taxon>
        <taxon>Bacillati</taxon>
        <taxon>Actinomycetota</taxon>
        <taxon>Actinomycetes</taxon>
        <taxon>Propionibacteriales</taxon>
        <taxon>Propionibacteriaceae</taxon>
        <taxon>Luteococcus</taxon>
    </lineage>
</organism>
<accession>A0ABW1WZ66</accession>
<dbReference type="Proteomes" id="UP001596266">
    <property type="component" value="Unassembled WGS sequence"/>
</dbReference>
<feature type="region of interest" description="Disordered" evidence="1">
    <location>
        <begin position="55"/>
        <end position="75"/>
    </location>
</feature>
<name>A0ABW1WZ66_9ACTN</name>
<keyword evidence="3" id="KW-1185">Reference proteome</keyword>
<sequence length="75" mass="8587">MPLDLQALHKAQDRPRIEPRDIFAALTARPWPRLRVEQDQVLKAWYARRTERDLGIRQNTGGGKTVADSWPPSPA</sequence>
<dbReference type="EMBL" id="JBHSUA010000004">
    <property type="protein sequence ID" value="MFC6395544.1"/>
    <property type="molecule type" value="Genomic_DNA"/>
</dbReference>
<evidence type="ECO:0000313" key="2">
    <source>
        <dbReference type="EMBL" id="MFC6395544.1"/>
    </source>
</evidence>
<evidence type="ECO:0000313" key="3">
    <source>
        <dbReference type="Proteomes" id="UP001596266"/>
    </source>
</evidence>
<comment type="caution">
    <text evidence="2">The sequence shown here is derived from an EMBL/GenBank/DDBJ whole genome shotgun (WGS) entry which is preliminary data.</text>
</comment>
<dbReference type="RefSeq" id="WP_343887021.1">
    <property type="nucleotide sequence ID" value="NZ_BAAAKI010000027.1"/>
</dbReference>